<reference evidence="1" key="1">
    <citation type="submission" date="2021-02" db="EMBL/GenBank/DDBJ databases">
        <title>Neisseriaceae sp. 26B isolated from the cloaca of a Common Toad-headed Turtle (Mesoclemmys nasuta).</title>
        <authorList>
            <person name="Spergser J."/>
            <person name="Busse H.-J."/>
        </authorList>
    </citation>
    <scope>NUCLEOTIDE SEQUENCE</scope>
    <source>
        <strain evidence="1">26B</strain>
    </source>
</reference>
<dbReference type="KEGG" id="ptes:JQU52_13270"/>
<dbReference type="Pfam" id="PF05787">
    <property type="entry name" value="PhoX"/>
    <property type="match status" value="1"/>
</dbReference>
<name>A0A892ZE42_9NEIS</name>
<proteinExistence type="predicted"/>
<dbReference type="PANTHER" id="PTHR35399">
    <property type="entry name" value="SLR8030 PROTEIN"/>
    <property type="match status" value="1"/>
</dbReference>
<dbReference type="Proteomes" id="UP000653156">
    <property type="component" value="Chromosome"/>
</dbReference>
<dbReference type="EMBL" id="CP069798">
    <property type="protein sequence ID" value="QRQ81645.1"/>
    <property type="molecule type" value="Genomic_DNA"/>
</dbReference>
<dbReference type="RefSeq" id="WP_230338943.1">
    <property type="nucleotide sequence ID" value="NZ_CP069798.1"/>
</dbReference>
<protein>
    <submittedName>
        <fullName evidence="1">PhoX family phosphatase</fullName>
    </submittedName>
</protein>
<dbReference type="InterPro" id="IPR006311">
    <property type="entry name" value="TAT_signal"/>
</dbReference>
<evidence type="ECO:0000313" key="1">
    <source>
        <dbReference type="EMBL" id="QRQ81645.1"/>
    </source>
</evidence>
<accession>A0A892ZE42</accession>
<sequence length="663" mass="71775">MGKPLQKTGLIKQVNDDVVSNPSDNTAFSQVLDSRLSRRSLLQSSGALGVAAALPAGLSLFADKVQAGVFSRDNIGKARGLGFTPVPMSAADTVVVPPGYSARAFYKWGDAVGIAGKMPAFKPDASNTTQEQASQAGMHHDGMAYFTLPMASSSSNRGLLAMNHEYVDNGLLFKDGTAHWDMNKVRKSQNAMGVSIVEVAKDSGGQWQVVRPSPYARRITPHTPMQVSGPARGHALMKTQADPRGEVVLGTMQNCANGITPWGTYLTCEENWADIFTTQGIPNELEKRYGIGSKDESYRWSELDFRFDTGLTPNEPNRFGWVVEIDPYNPQSVPVKHTALGRIKHEGATVTLAPDNRVVVYSGDDQRFEYIYKFVSNGKYNPNNREANMRLLADGTLYVARFDDQGKGEWLPLVHGQGKLTAENGFADQGEVLVKTRLAADAVGATKMDRPEWIAVDPYKNGSVYCTLTNNNQRGAEGKPGVDAANPRANNRFGHIIHWEEARGNAAATTFDWDILVLAGRHDTDVAEFKGNMPKGAEFGSPDGLSFDHRGVLWIQTDVSASTANIKEYAGMGNNQMLATIPGSHDYRRFLTGPVGSEITGIAFTPDNKTMFVNIQHPGEPKEGDTDPAAPMAISSWPDGPQGGRPRAATVVITKDDGGVIGS</sequence>
<dbReference type="PROSITE" id="PS51318">
    <property type="entry name" value="TAT"/>
    <property type="match status" value="1"/>
</dbReference>
<organism evidence="1 2">
    <name type="scientific">Paralysiella testudinis</name>
    <dbReference type="NCBI Taxonomy" id="2809020"/>
    <lineage>
        <taxon>Bacteria</taxon>
        <taxon>Pseudomonadati</taxon>
        <taxon>Pseudomonadota</taxon>
        <taxon>Betaproteobacteria</taxon>
        <taxon>Neisseriales</taxon>
        <taxon>Neisseriaceae</taxon>
        <taxon>Paralysiella</taxon>
    </lineage>
</organism>
<dbReference type="InterPro" id="IPR008557">
    <property type="entry name" value="PhoX"/>
</dbReference>
<dbReference type="PANTHER" id="PTHR35399:SF2">
    <property type="entry name" value="DUF839 DOMAIN-CONTAINING PROTEIN"/>
    <property type="match status" value="1"/>
</dbReference>
<dbReference type="SUPFAM" id="SSF63829">
    <property type="entry name" value="Calcium-dependent phosphotriesterase"/>
    <property type="match status" value="1"/>
</dbReference>
<keyword evidence="2" id="KW-1185">Reference proteome</keyword>
<dbReference type="AlphaFoldDB" id="A0A892ZE42"/>
<gene>
    <name evidence="1" type="ORF">JQU52_13270</name>
</gene>
<evidence type="ECO:0000313" key="2">
    <source>
        <dbReference type="Proteomes" id="UP000653156"/>
    </source>
</evidence>